<evidence type="ECO:0000259" key="10">
    <source>
        <dbReference type="SMART" id="SM00986"/>
    </source>
</evidence>
<sequence>MSSPLKRKANTSLSTNEVKKPKINSSITSFFTKPKSDVPRKISSCPINDSSFPEKKSTVVAIEPKKFDKVAWVNTLTGEQKRLLKLEIDTLHESWMKELKDDMLKPSFLDLKRFLQKEKDDGKTIFPLEKDIYSWSRYTPLSEVKAVILGQDPYHNFSQAHGLSFSVKPPASPPPSLRNIFLALKKDYPTSFRPPPLNTGDLTPWARQGVLMLNTCLTVRAHEANSHANHGWEIFTQSVIDIVAKKRANGVVFLAWGTPARKRVDRLNKQRHLILLSVHPSPLSAQRGWFECGHFRKTNEWLASRYGGDSEIDWNLDRDFKEMSDKKIEVTGISNKDVISAASVAAPDEETSRVDIDEKRDESLKNTSTVEASDLVPHEETSHVDIDEKTDESLKNT</sequence>
<evidence type="ECO:0000313" key="12">
    <source>
        <dbReference type="Proteomes" id="UP000285326"/>
    </source>
</evidence>
<dbReference type="GO" id="GO:0005739">
    <property type="term" value="C:mitochondrion"/>
    <property type="evidence" value="ECO:0007669"/>
    <property type="project" value="TreeGrafter"/>
</dbReference>
<feature type="domain" description="Uracil-DNA glycosylase-like" evidence="10">
    <location>
        <begin position="137"/>
        <end position="302"/>
    </location>
</feature>
<dbReference type="HAMAP" id="MF_00148">
    <property type="entry name" value="UDG"/>
    <property type="match status" value="1"/>
</dbReference>
<comment type="similarity">
    <text evidence="2">Belongs to the uracil-DNA glycosylase (UDG) superfamily. UNG family.</text>
</comment>
<evidence type="ECO:0000256" key="4">
    <source>
        <dbReference type="ARBA" id="ARBA00022801"/>
    </source>
</evidence>
<dbReference type="CDD" id="cd10027">
    <property type="entry name" value="UDG-F1-like"/>
    <property type="match status" value="1"/>
</dbReference>
<evidence type="ECO:0000256" key="1">
    <source>
        <dbReference type="ARBA" id="ARBA00004123"/>
    </source>
</evidence>
<dbReference type="NCBIfam" id="NF003588">
    <property type="entry name" value="PRK05254.1-1"/>
    <property type="match status" value="1"/>
</dbReference>
<comment type="caution">
    <text evidence="11">The sequence shown here is derived from an EMBL/GenBank/DDBJ whole genome shotgun (WGS) entry which is preliminary data.</text>
</comment>
<evidence type="ECO:0000256" key="7">
    <source>
        <dbReference type="ARBA" id="ARBA00023242"/>
    </source>
</evidence>
<dbReference type="GO" id="GO:0004844">
    <property type="term" value="F:uracil DNA N-glycosylase activity"/>
    <property type="evidence" value="ECO:0007669"/>
    <property type="project" value="InterPro"/>
</dbReference>
<dbReference type="GO" id="GO:0097510">
    <property type="term" value="P:base-excision repair, AP site formation via deaminated base removal"/>
    <property type="evidence" value="ECO:0007669"/>
    <property type="project" value="TreeGrafter"/>
</dbReference>
<organism evidence="11 12">
    <name type="scientific">Golovinomyces cichoracearum</name>
    <dbReference type="NCBI Taxonomy" id="62708"/>
    <lineage>
        <taxon>Eukaryota</taxon>
        <taxon>Fungi</taxon>
        <taxon>Dikarya</taxon>
        <taxon>Ascomycota</taxon>
        <taxon>Pezizomycotina</taxon>
        <taxon>Leotiomycetes</taxon>
        <taxon>Erysiphales</taxon>
        <taxon>Erysiphaceae</taxon>
        <taxon>Golovinomyces</taxon>
    </lineage>
</organism>
<feature type="active site" description="Proton acceptor" evidence="8">
    <location>
        <position position="152"/>
    </location>
</feature>
<dbReference type="InterPro" id="IPR005122">
    <property type="entry name" value="Uracil-DNA_glycosylase-like"/>
</dbReference>
<dbReference type="PANTHER" id="PTHR11264">
    <property type="entry name" value="URACIL-DNA GLYCOSYLASE"/>
    <property type="match status" value="1"/>
</dbReference>
<comment type="subcellular location">
    <subcellularLocation>
        <location evidence="1">Nucleus</location>
    </subcellularLocation>
</comment>
<evidence type="ECO:0000256" key="9">
    <source>
        <dbReference type="SAM" id="MobiDB-lite"/>
    </source>
</evidence>
<dbReference type="SMART" id="SM00986">
    <property type="entry name" value="UDG"/>
    <property type="match status" value="1"/>
</dbReference>
<dbReference type="NCBIfam" id="NF003589">
    <property type="entry name" value="PRK05254.1-2"/>
    <property type="match status" value="1"/>
</dbReference>
<dbReference type="Gene3D" id="3.40.470.10">
    <property type="entry name" value="Uracil-DNA glycosylase-like domain"/>
    <property type="match status" value="1"/>
</dbReference>
<name>A0A420IKE5_9PEZI</name>
<dbReference type="PROSITE" id="PS00130">
    <property type="entry name" value="U_DNA_GLYCOSYLASE"/>
    <property type="match status" value="1"/>
</dbReference>
<dbReference type="InterPro" id="IPR036895">
    <property type="entry name" value="Uracil-DNA_glycosylase-like_sf"/>
</dbReference>
<keyword evidence="3" id="KW-0227">DNA damage</keyword>
<dbReference type="NCBIfam" id="NF003592">
    <property type="entry name" value="PRK05254.1-5"/>
    <property type="match status" value="1"/>
</dbReference>
<evidence type="ECO:0000256" key="2">
    <source>
        <dbReference type="ARBA" id="ARBA00008184"/>
    </source>
</evidence>
<evidence type="ECO:0000256" key="6">
    <source>
        <dbReference type="ARBA" id="ARBA00023204"/>
    </source>
</evidence>
<dbReference type="InterPro" id="IPR002043">
    <property type="entry name" value="UDG_fam1"/>
</dbReference>
<protein>
    <submittedName>
        <fullName evidence="11">Uracil-DNA glycosylase</fullName>
    </submittedName>
</protein>
<feature type="region of interest" description="Disordered" evidence="9">
    <location>
        <begin position="1"/>
        <end position="20"/>
    </location>
</feature>
<accession>A0A420IKE5</accession>
<dbReference type="SUPFAM" id="SSF52141">
    <property type="entry name" value="Uracil-DNA glycosylase-like"/>
    <property type="match status" value="1"/>
</dbReference>
<dbReference type="FunFam" id="3.40.470.10:FF:000007">
    <property type="entry name" value="Uracil-DNA glycosylase"/>
    <property type="match status" value="1"/>
</dbReference>
<evidence type="ECO:0000256" key="5">
    <source>
        <dbReference type="ARBA" id="ARBA00023128"/>
    </source>
</evidence>
<evidence type="ECO:0000256" key="8">
    <source>
        <dbReference type="PROSITE-ProRule" id="PRU10072"/>
    </source>
</evidence>
<feature type="compositionally biased region" description="Basic and acidic residues" evidence="9">
    <location>
        <begin position="350"/>
        <end position="364"/>
    </location>
</feature>
<dbReference type="AlphaFoldDB" id="A0A420IKE5"/>
<keyword evidence="6" id="KW-0234">DNA repair</keyword>
<dbReference type="PANTHER" id="PTHR11264:SF0">
    <property type="entry name" value="URACIL-DNA GLYCOSYLASE"/>
    <property type="match status" value="1"/>
</dbReference>
<dbReference type="Pfam" id="PF03167">
    <property type="entry name" value="UDG"/>
    <property type="match status" value="1"/>
</dbReference>
<dbReference type="GO" id="GO:0005634">
    <property type="term" value="C:nucleus"/>
    <property type="evidence" value="ECO:0007669"/>
    <property type="project" value="UniProtKB-SubCell"/>
</dbReference>
<dbReference type="SMART" id="SM00987">
    <property type="entry name" value="UreE_C"/>
    <property type="match status" value="1"/>
</dbReference>
<evidence type="ECO:0000313" key="11">
    <source>
        <dbReference type="EMBL" id="RKF75007.1"/>
    </source>
</evidence>
<evidence type="ECO:0000256" key="3">
    <source>
        <dbReference type="ARBA" id="ARBA00022763"/>
    </source>
</evidence>
<keyword evidence="5" id="KW-0496">Mitochondrion</keyword>
<dbReference type="NCBIfam" id="TIGR00628">
    <property type="entry name" value="ung"/>
    <property type="match status" value="1"/>
</dbReference>
<keyword evidence="7" id="KW-0539">Nucleus</keyword>
<reference evidence="11 12" key="1">
    <citation type="journal article" date="2018" name="BMC Genomics">
        <title>Comparative genome analyses reveal sequence features reflecting distinct modes of host-adaptation between dicot and monocot powdery mildew.</title>
        <authorList>
            <person name="Wu Y."/>
            <person name="Ma X."/>
            <person name="Pan Z."/>
            <person name="Kale S.D."/>
            <person name="Song Y."/>
            <person name="King H."/>
            <person name="Zhang Q."/>
            <person name="Presley C."/>
            <person name="Deng X."/>
            <person name="Wei C.I."/>
            <person name="Xiao S."/>
        </authorList>
    </citation>
    <scope>NUCLEOTIDE SEQUENCE [LARGE SCALE GENOMIC DNA]</scope>
    <source>
        <strain evidence="11">UMSG1</strain>
    </source>
</reference>
<proteinExistence type="inferred from homology"/>
<feature type="region of interest" description="Disordered" evidence="9">
    <location>
        <begin position="344"/>
        <end position="397"/>
    </location>
</feature>
<feature type="compositionally biased region" description="Basic and acidic residues" evidence="9">
    <location>
        <begin position="376"/>
        <end position="397"/>
    </location>
</feature>
<keyword evidence="4" id="KW-0378">Hydrolase</keyword>
<dbReference type="InterPro" id="IPR018085">
    <property type="entry name" value="Ura-DNA_Glyclase_AS"/>
</dbReference>
<dbReference type="Proteomes" id="UP000285326">
    <property type="component" value="Unassembled WGS sequence"/>
</dbReference>
<feature type="non-terminal residue" evidence="11">
    <location>
        <position position="397"/>
    </location>
</feature>
<gene>
    <name evidence="11" type="ORF">GcM1_236051</name>
</gene>
<dbReference type="EMBL" id="MCBS01023655">
    <property type="protein sequence ID" value="RKF75007.1"/>
    <property type="molecule type" value="Genomic_DNA"/>
</dbReference>